<sequence length="316" mass="34158">MTARLQEQQAAGEEGAGTALALRGVVKRFGDITAVDHVDLIVPQGICLGLLGPNGAGKSTTMRMITGQAHLDAGSIEVLGHPVPAHSKHARAEMGVVPQLDNLDVELTARQNLEVFAHLYRVPRARRRDAVDRALRMAHLVDRADTKTDELSGGMRRRLLVARSLVHSPRFVLLDEPTVGLDPQVRQELWSLVDALRHEGVSVLMSTHYIEEAERLADEVAVMSRGRIIARGTPAGLRDAHVGREAVEYYGSPDRLGEVETIAVEGGLPTRRTGPSVSVLRAEHMPESTAALLGAGARRASNLEDVFVSLTGETVE</sequence>
<evidence type="ECO:0000259" key="7">
    <source>
        <dbReference type="PROSITE" id="PS50893"/>
    </source>
</evidence>
<keyword evidence="4" id="KW-0547">Nucleotide-binding</keyword>
<dbReference type="Proteomes" id="UP000253495">
    <property type="component" value="Unassembled WGS sequence"/>
</dbReference>
<dbReference type="InterPro" id="IPR050763">
    <property type="entry name" value="ABC_transporter_ATP-binding"/>
</dbReference>
<comment type="caution">
    <text evidence="8">The sequence shown here is derived from an EMBL/GenBank/DDBJ whole genome shotgun (WGS) entry which is preliminary data.</text>
</comment>
<dbReference type="PANTHER" id="PTHR42711">
    <property type="entry name" value="ABC TRANSPORTER ATP-BINDING PROTEIN"/>
    <property type="match status" value="1"/>
</dbReference>
<name>A0A368VHM8_9ACTN</name>
<dbReference type="InterPro" id="IPR027417">
    <property type="entry name" value="P-loop_NTPase"/>
</dbReference>
<dbReference type="Pfam" id="PF00005">
    <property type="entry name" value="ABC_tran"/>
    <property type="match status" value="1"/>
</dbReference>
<keyword evidence="5 8" id="KW-0067">ATP-binding</keyword>
<dbReference type="InterPro" id="IPR003593">
    <property type="entry name" value="AAA+_ATPase"/>
</dbReference>
<dbReference type="EMBL" id="QPJC01000015">
    <property type="protein sequence ID" value="RCW39705.1"/>
    <property type="molecule type" value="Genomic_DNA"/>
</dbReference>
<protein>
    <submittedName>
        <fullName evidence="8">Lipooligosaccharide transport system ATP-binding protein</fullName>
    </submittedName>
</protein>
<feature type="domain" description="ABC transporter" evidence="7">
    <location>
        <begin position="20"/>
        <end position="250"/>
    </location>
</feature>
<comment type="subcellular location">
    <subcellularLocation>
        <location evidence="1">Cell membrane</location>
        <topology evidence="1">Peripheral membrane protein</topology>
    </subcellularLocation>
</comment>
<dbReference type="RefSeq" id="WP_114454718.1">
    <property type="nucleotide sequence ID" value="NZ_QPJC01000015.1"/>
</dbReference>
<dbReference type="Gene3D" id="3.40.50.300">
    <property type="entry name" value="P-loop containing nucleotide triphosphate hydrolases"/>
    <property type="match status" value="1"/>
</dbReference>
<accession>A0A368VHM8</accession>
<evidence type="ECO:0000256" key="1">
    <source>
        <dbReference type="ARBA" id="ARBA00004202"/>
    </source>
</evidence>
<keyword evidence="3" id="KW-0813">Transport</keyword>
<dbReference type="SMART" id="SM00382">
    <property type="entry name" value="AAA"/>
    <property type="match status" value="1"/>
</dbReference>
<dbReference type="PANTHER" id="PTHR42711:SF5">
    <property type="entry name" value="ABC TRANSPORTER ATP-BINDING PROTEIN NATA"/>
    <property type="match status" value="1"/>
</dbReference>
<dbReference type="OrthoDB" id="3452254at2"/>
<dbReference type="InterPro" id="IPR003439">
    <property type="entry name" value="ABC_transporter-like_ATP-bd"/>
</dbReference>
<dbReference type="PROSITE" id="PS50893">
    <property type="entry name" value="ABC_TRANSPORTER_2"/>
    <property type="match status" value="1"/>
</dbReference>
<keyword evidence="6" id="KW-0046">Antibiotic resistance</keyword>
<evidence type="ECO:0000256" key="4">
    <source>
        <dbReference type="ARBA" id="ARBA00022741"/>
    </source>
</evidence>
<evidence type="ECO:0000313" key="8">
    <source>
        <dbReference type="EMBL" id="RCW39705.1"/>
    </source>
</evidence>
<dbReference type="SUPFAM" id="SSF52540">
    <property type="entry name" value="P-loop containing nucleoside triphosphate hydrolases"/>
    <property type="match status" value="1"/>
</dbReference>
<comment type="similarity">
    <text evidence="2">Belongs to the ABC transporter superfamily.</text>
</comment>
<evidence type="ECO:0000256" key="2">
    <source>
        <dbReference type="ARBA" id="ARBA00005417"/>
    </source>
</evidence>
<evidence type="ECO:0000256" key="3">
    <source>
        <dbReference type="ARBA" id="ARBA00022448"/>
    </source>
</evidence>
<proteinExistence type="inferred from homology"/>
<evidence type="ECO:0000256" key="6">
    <source>
        <dbReference type="ARBA" id="ARBA00023251"/>
    </source>
</evidence>
<keyword evidence="9" id="KW-1185">Reference proteome</keyword>
<evidence type="ECO:0000256" key="5">
    <source>
        <dbReference type="ARBA" id="ARBA00022840"/>
    </source>
</evidence>
<reference evidence="8 9" key="1">
    <citation type="submission" date="2018-07" db="EMBL/GenBank/DDBJ databases">
        <title>Genomic Encyclopedia of Type Strains, Phase III (KMG-III): the genomes of soil and plant-associated and newly described type strains.</title>
        <authorList>
            <person name="Whitman W."/>
        </authorList>
    </citation>
    <scope>NUCLEOTIDE SEQUENCE [LARGE SCALE GENOMIC DNA]</scope>
    <source>
        <strain evidence="8 9">CECT 8575</strain>
    </source>
</reference>
<dbReference type="PROSITE" id="PS00211">
    <property type="entry name" value="ABC_TRANSPORTER_1"/>
    <property type="match status" value="1"/>
</dbReference>
<gene>
    <name evidence="8" type="ORF">DFQ14_11581</name>
</gene>
<dbReference type="InterPro" id="IPR017871">
    <property type="entry name" value="ABC_transporter-like_CS"/>
</dbReference>
<dbReference type="GO" id="GO:0046677">
    <property type="term" value="P:response to antibiotic"/>
    <property type="evidence" value="ECO:0007669"/>
    <property type="project" value="UniProtKB-KW"/>
</dbReference>
<evidence type="ECO:0000313" key="9">
    <source>
        <dbReference type="Proteomes" id="UP000253495"/>
    </source>
</evidence>
<dbReference type="GO" id="GO:0005886">
    <property type="term" value="C:plasma membrane"/>
    <property type="evidence" value="ECO:0007669"/>
    <property type="project" value="UniProtKB-SubCell"/>
</dbReference>
<organism evidence="8 9">
    <name type="scientific">Halopolyspora algeriensis</name>
    <dbReference type="NCBI Taxonomy" id="1500506"/>
    <lineage>
        <taxon>Bacteria</taxon>
        <taxon>Bacillati</taxon>
        <taxon>Actinomycetota</taxon>
        <taxon>Actinomycetes</taxon>
        <taxon>Actinomycetes incertae sedis</taxon>
        <taxon>Halopolyspora</taxon>
    </lineage>
</organism>
<dbReference type="GO" id="GO:0005524">
    <property type="term" value="F:ATP binding"/>
    <property type="evidence" value="ECO:0007669"/>
    <property type="project" value="UniProtKB-KW"/>
</dbReference>
<dbReference type="AlphaFoldDB" id="A0A368VHM8"/>
<dbReference type="GO" id="GO:0016887">
    <property type="term" value="F:ATP hydrolysis activity"/>
    <property type="evidence" value="ECO:0007669"/>
    <property type="project" value="InterPro"/>
</dbReference>
<dbReference type="CDD" id="cd03230">
    <property type="entry name" value="ABC_DR_subfamily_A"/>
    <property type="match status" value="1"/>
</dbReference>